<evidence type="ECO:0000256" key="2">
    <source>
        <dbReference type="ARBA" id="ARBA00023012"/>
    </source>
</evidence>
<dbReference type="PANTHER" id="PTHR45339:SF1">
    <property type="entry name" value="HYBRID SIGNAL TRANSDUCTION HISTIDINE KINASE J"/>
    <property type="match status" value="1"/>
</dbReference>
<protein>
    <recommendedName>
        <fullName evidence="5">Response regulatory domain-containing protein</fullName>
    </recommendedName>
</protein>
<dbReference type="CDD" id="cd17546">
    <property type="entry name" value="REC_hyHK_CKI1_RcsC-like"/>
    <property type="match status" value="1"/>
</dbReference>
<comment type="caution">
    <text evidence="6">The sequence shown here is derived from an EMBL/GenBank/DDBJ whole genome shotgun (WGS) entry which is preliminary data.</text>
</comment>
<dbReference type="GO" id="GO:0000160">
    <property type="term" value="P:phosphorelay signal transduction system"/>
    <property type="evidence" value="ECO:0007669"/>
    <property type="project" value="UniProtKB-KW"/>
</dbReference>
<sequence>MSGTLGLASTGKDGEGATAKCIIPFTLCPKSSLRRTSTVNEKVDGKGAEVLLVEDNKINQTIAVNMLKKMNFKTRVANHGQEALDILHAGSDGSYMPSLVLMDCQMPVLDGYETTRLLRNDFISAIRRLPVIAMTASAIRGDKEKCLEAGMNDYLSKPVKQEQLGQIVAKWMSEKAMDIAHLSITPPTTTEISKKRPRQSSATRMPSTEA</sequence>
<proteinExistence type="predicted"/>
<dbReference type="STRING" id="1097556.R4XFZ6"/>
<dbReference type="PROSITE" id="PS50110">
    <property type="entry name" value="RESPONSE_REGULATORY"/>
    <property type="match status" value="1"/>
</dbReference>
<keyword evidence="7" id="KW-1185">Reference proteome</keyword>
<dbReference type="Gene3D" id="3.40.50.2300">
    <property type="match status" value="1"/>
</dbReference>
<dbReference type="Pfam" id="PF00072">
    <property type="entry name" value="Response_reg"/>
    <property type="match status" value="1"/>
</dbReference>
<dbReference type="PANTHER" id="PTHR45339">
    <property type="entry name" value="HYBRID SIGNAL TRANSDUCTION HISTIDINE KINASE J"/>
    <property type="match status" value="1"/>
</dbReference>
<evidence type="ECO:0000313" key="6">
    <source>
        <dbReference type="EMBL" id="CCG82304.1"/>
    </source>
</evidence>
<dbReference type="SUPFAM" id="SSF52172">
    <property type="entry name" value="CheY-like"/>
    <property type="match status" value="1"/>
</dbReference>
<dbReference type="OrthoDB" id="60033at2759"/>
<feature type="compositionally biased region" description="Polar residues" evidence="4">
    <location>
        <begin position="199"/>
        <end position="210"/>
    </location>
</feature>
<name>R4XFZ6_TAPDE</name>
<dbReference type="AlphaFoldDB" id="R4XFZ6"/>
<evidence type="ECO:0000256" key="4">
    <source>
        <dbReference type="SAM" id="MobiDB-lite"/>
    </source>
</evidence>
<feature type="domain" description="Response regulatory" evidence="5">
    <location>
        <begin position="49"/>
        <end position="172"/>
    </location>
</feature>
<keyword evidence="2" id="KW-0902">Two-component regulatory system</keyword>
<dbReference type="SMART" id="SM00448">
    <property type="entry name" value="REC"/>
    <property type="match status" value="1"/>
</dbReference>
<organism evidence="6 7">
    <name type="scientific">Taphrina deformans (strain PYCC 5710 / ATCC 11124 / CBS 356.35 / IMI 108563 / JCM 9778 / NBRC 8474)</name>
    <name type="common">Peach leaf curl fungus</name>
    <name type="synonym">Lalaria deformans</name>
    <dbReference type="NCBI Taxonomy" id="1097556"/>
    <lineage>
        <taxon>Eukaryota</taxon>
        <taxon>Fungi</taxon>
        <taxon>Dikarya</taxon>
        <taxon>Ascomycota</taxon>
        <taxon>Taphrinomycotina</taxon>
        <taxon>Taphrinomycetes</taxon>
        <taxon>Taphrinales</taxon>
        <taxon>Taphrinaceae</taxon>
        <taxon>Taphrina</taxon>
    </lineage>
</organism>
<accession>R4XFZ6</accession>
<keyword evidence="1 3" id="KW-0597">Phosphoprotein</keyword>
<feature type="modified residue" description="4-aspartylphosphate" evidence="3">
    <location>
        <position position="103"/>
    </location>
</feature>
<dbReference type="eggNOG" id="KOG0519">
    <property type="taxonomic scope" value="Eukaryota"/>
</dbReference>
<dbReference type="InterPro" id="IPR001789">
    <property type="entry name" value="Sig_transdc_resp-reg_receiver"/>
</dbReference>
<dbReference type="EMBL" id="CAHR02000078">
    <property type="protein sequence ID" value="CCG82304.1"/>
    <property type="molecule type" value="Genomic_DNA"/>
</dbReference>
<dbReference type="Proteomes" id="UP000013776">
    <property type="component" value="Unassembled WGS sequence"/>
</dbReference>
<feature type="region of interest" description="Disordered" evidence="4">
    <location>
        <begin position="185"/>
        <end position="210"/>
    </location>
</feature>
<gene>
    <name evidence="6" type="ORF">TAPDE_002197</name>
</gene>
<evidence type="ECO:0000313" key="7">
    <source>
        <dbReference type="Proteomes" id="UP000013776"/>
    </source>
</evidence>
<evidence type="ECO:0000256" key="3">
    <source>
        <dbReference type="PROSITE-ProRule" id="PRU00169"/>
    </source>
</evidence>
<dbReference type="InterPro" id="IPR011006">
    <property type="entry name" value="CheY-like_superfamily"/>
</dbReference>
<evidence type="ECO:0000259" key="5">
    <source>
        <dbReference type="PROSITE" id="PS50110"/>
    </source>
</evidence>
<reference evidence="6 7" key="1">
    <citation type="journal article" date="2013" name="MBio">
        <title>Genome sequencing of the plant pathogen Taphrina deformans, the causal agent of peach leaf curl.</title>
        <authorList>
            <person name="Cisse O.H."/>
            <person name="Almeida J.M.G.C.F."/>
            <person name="Fonseca A."/>
            <person name="Kumar A.A."/>
            <person name="Salojaervi J."/>
            <person name="Overmyer K."/>
            <person name="Hauser P.M."/>
            <person name="Pagni M."/>
        </authorList>
    </citation>
    <scope>NUCLEOTIDE SEQUENCE [LARGE SCALE GENOMIC DNA]</scope>
    <source>
        <strain evidence="7">PYCC 5710 / ATCC 11124 / CBS 356.35 / IMI 108563 / JCM 9778 / NBRC 8474</strain>
    </source>
</reference>
<evidence type="ECO:0000256" key="1">
    <source>
        <dbReference type="ARBA" id="ARBA00022553"/>
    </source>
</evidence>